<dbReference type="SFLD" id="SFLDS00003">
    <property type="entry name" value="Haloacid_Dehalogenase"/>
    <property type="match status" value="1"/>
</dbReference>
<dbReference type="AlphaFoldDB" id="A0A9P8I208"/>
<dbReference type="PANTHER" id="PTHR17901">
    <property type="entry name" value="MAGNESIUM-DEPENDENT PHOSPHATASE 1 MDP1"/>
    <property type="match status" value="1"/>
</dbReference>
<dbReference type="InterPro" id="IPR023214">
    <property type="entry name" value="HAD_sf"/>
</dbReference>
<dbReference type="OrthoDB" id="2865258at2759"/>
<gene>
    <name evidence="1" type="ORF">FGG08_001522</name>
</gene>
<dbReference type="Gene3D" id="3.40.50.1000">
    <property type="entry name" value="HAD superfamily/HAD-like"/>
    <property type="match status" value="1"/>
</dbReference>
<evidence type="ECO:0000313" key="2">
    <source>
        <dbReference type="Proteomes" id="UP000698800"/>
    </source>
</evidence>
<protein>
    <recommendedName>
        <fullName evidence="3">Magnesium-dependent phosphatase</fullName>
    </recommendedName>
</protein>
<dbReference type="CDD" id="cd07501">
    <property type="entry name" value="HAD_MDP-1_like"/>
    <property type="match status" value="1"/>
</dbReference>
<comment type="caution">
    <text evidence="1">The sequence shown here is derived from an EMBL/GenBank/DDBJ whole genome shotgun (WGS) entry which is preliminary data.</text>
</comment>
<keyword evidence="2" id="KW-1185">Reference proteome</keyword>
<dbReference type="SFLD" id="SFLDG01129">
    <property type="entry name" value="C1.5:_HAD__Beta-PGM__Phosphata"/>
    <property type="match status" value="1"/>
</dbReference>
<evidence type="ECO:0008006" key="3">
    <source>
        <dbReference type="Google" id="ProtNLM"/>
    </source>
</evidence>
<dbReference type="SUPFAM" id="SSF56784">
    <property type="entry name" value="HAD-like"/>
    <property type="match status" value="1"/>
</dbReference>
<sequence length="200" mass="22587">MPRKPSTPLIVTTPSPSSPQTFFDGHPVPALIVFDLDYTLWPFWVDTHVCAPLKGKDGGQRVVDRLGESFAFYPHVPQIFRDARMKNVSLAAASRTEAPELARDMLKSLVVDGKLRGVDYFDYMQIYPGSKTTHLAKLQKQSGVDFADMLFFDDEARNRNVESELGVLMYLVRDGITNDEVDRAVREWRSKRGKSGSYVV</sequence>
<dbReference type="EMBL" id="JAGHQL010000020">
    <property type="protein sequence ID" value="KAH0544381.1"/>
    <property type="molecule type" value="Genomic_DNA"/>
</dbReference>
<dbReference type="NCBIfam" id="TIGR01685">
    <property type="entry name" value="MDP-1"/>
    <property type="match status" value="1"/>
</dbReference>
<dbReference type="Pfam" id="PF12689">
    <property type="entry name" value="Acid_PPase"/>
    <property type="match status" value="1"/>
</dbReference>
<proteinExistence type="predicted"/>
<dbReference type="FunFam" id="3.40.50.1000:FF:000155">
    <property type="entry name" value="Putative magnesium dependent phosphatase"/>
    <property type="match status" value="1"/>
</dbReference>
<dbReference type="InterPro" id="IPR036412">
    <property type="entry name" value="HAD-like_sf"/>
</dbReference>
<evidence type="ECO:0000313" key="1">
    <source>
        <dbReference type="EMBL" id="KAH0544381.1"/>
    </source>
</evidence>
<reference evidence="1" key="1">
    <citation type="submission" date="2021-03" db="EMBL/GenBank/DDBJ databases">
        <title>Comparative genomics and phylogenomic investigation of the class Geoglossomycetes provide insights into ecological specialization and systematics.</title>
        <authorList>
            <person name="Melie T."/>
            <person name="Pirro S."/>
            <person name="Miller A.N."/>
            <person name="Quandt A."/>
        </authorList>
    </citation>
    <scope>NUCLEOTIDE SEQUENCE</scope>
    <source>
        <strain evidence="1">GBOQ0MN5Z8</strain>
    </source>
</reference>
<organism evidence="1 2">
    <name type="scientific">Glutinoglossum americanum</name>
    <dbReference type="NCBI Taxonomy" id="1670608"/>
    <lineage>
        <taxon>Eukaryota</taxon>
        <taxon>Fungi</taxon>
        <taxon>Dikarya</taxon>
        <taxon>Ascomycota</taxon>
        <taxon>Pezizomycotina</taxon>
        <taxon>Geoglossomycetes</taxon>
        <taxon>Geoglossales</taxon>
        <taxon>Geoglossaceae</taxon>
        <taxon>Glutinoglossum</taxon>
    </lineage>
</organism>
<dbReference type="Proteomes" id="UP000698800">
    <property type="component" value="Unassembled WGS sequence"/>
</dbReference>
<name>A0A9P8I208_9PEZI</name>
<dbReference type="InterPro" id="IPR035679">
    <property type="entry name" value="MDP-1_euk"/>
</dbReference>
<dbReference type="NCBIfam" id="TIGR01681">
    <property type="entry name" value="HAD-SF-IIIC"/>
    <property type="match status" value="1"/>
</dbReference>
<dbReference type="PANTHER" id="PTHR17901:SF14">
    <property type="entry name" value="MAGNESIUM-DEPENDENT PHOSPHATASE 1"/>
    <property type="match status" value="1"/>
</dbReference>
<accession>A0A9P8I208</accession>
<dbReference type="InterPro" id="IPR010036">
    <property type="entry name" value="MDP_1_eu_arc"/>
</dbReference>
<dbReference type="GO" id="GO:0003993">
    <property type="term" value="F:acid phosphatase activity"/>
    <property type="evidence" value="ECO:0007669"/>
    <property type="project" value="TreeGrafter"/>
</dbReference>
<dbReference type="SFLD" id="SFLDG01131">
    <property type="entry name" value="C1.5.2:_MDP_Like"/>
    <property type="match status" value="1"/>
</dbReference>
<dbReference type="InterPro" id="IPR010033">
    <property type="entry name" value="HAD_SF_ppase_IIIC"/>
</dbReference>